<organism evidence="1 2">
    <name type="scientific">Fibrella forsythiae</name>
    <dbReference type="NCBI Taxonomy" id="2817061"/>
    <lineage>
        <taxon>Bacteria</taxon>
        <taxon>Pseudomonadati</taxon>
        <taxon>Bacteroidota</taxon>
        <taxon>Cytophagia</taxon>
        <taxon>Cytophagales</taxon>
        <taxon>Spirosomataceae</taxon>
        <taxon>Fibrella</taxon>
    </lineage>
</organism>
<evidence type="ECO:0000313" key="2">
    <source>
        <dbReference type="Proteomes" id="UP000664628"/>
    </source>
</evidence>
<evidence type="ECO:0008006" key="3">
    <source>
        <dbReference type="Google" id="ProtNLM"/>
    </source>
</evidence>
<gene>
    <name evidence="1" type="ORF">J2I46_30670</name>
</gene>
<proteinExistence type="predicted"/>
<evidence type="ECO:0000313" key="1">
    <source>
        <dbReference type="EMBL" id="MBO0952977.1"/>
    </source>
</evidence>
<dbReference type="Proteomes" id="UP000664628">
    <property type="component" value="Unassembled WGS sequence"/>
</dbReference>
<reference evidence="1 2" key="1">
    <citation type="submission" date="2021-03" db="EMBL/GenBank/DDBJ databases">
        <title>Fibrella sp. HMF5405 genome sequencing and assembly.</title>
        <authorList>
            <person name="Kang H."/>
            <person name="Kim H."/>
            <person name="Bae S."/>
            <person name="Joh K."/>
        </authorList>
    </citation>
    <scope>NUCLEOTIDE SEQUENCE [LARGE SCALE GENOMIC DNA]</scope>
    <source>
        <strain evidence="1 2">HMF5405</strain>
    </source>
</reference>
<keyword evidence="2" id="KW-1185">Reference proteome</keyword>
<dbReference type="RefSeq" id="WP_207332929.1">
    <property type="nucleotide sequence ID" value="NZ_JAFMYW010000017.1"/>
</dbReference>
<accession>A0ABS3JSI2</accession>
<comment type="caution">
    <text evidence="1">The sequence shown here is derived from an EMBL/GenBank/DDBJ whole genome shotgun (WGS) entry which is preliminary data.</text>
</comment>
<name>A0ABS3JSI2_9BACT</name>
<sequence length="76" mass="8646">MKHLNVKEQLQGLISQAPATPVQKVNPVKTERAYHLNCWLDGEQEKALKQYALDHDLSIKETVLTALELLYSQSTK</sequence>
<dbReference type="EMBL" id="JAFMYW010000017">
    <property type="protein sequence ID" value="MBO0952977.1"/>
    <property type="molecule type" value="Genomic_DNA"/>
</dbReference>
<protein>
    <recommendedName>
        <fullName evidence="3">CopG family transcriptional regulator</fullName>
    </recommendedName>
</protein>